<reference evidence="2" key="1">
    <citation type="submission" date="2020-08" db="EMBL/GenBank/DDBJ databases">
        <title>Multicomponent nature underlies the extraordinary mechanical properties of spider dragline silk.</title>
        <authorList>
            <person name="Kono N."/>
            <person name="Nakamura H."/>
            <person name="Mori M."/>
            <person name="Yoshida Y."/>
            <person name="Ohtoshi R."/>
            <person name="Malay A.D."/>
            <person name="Moran D.A.P."/>
            <person name="Tomita M."/>
            <person name="Numata K."/>
            <person name="Arakawa K."/>
        </authorList>
    </citation>
    <scope>NUCLEOTIDE SEQUENCE</scope>
</reference>
<sequence>MESEAKSLPSKKIQDKLDLTDKIQGPRLHGRKLPAICRNESALYPFTRRPRKLPGRNADTILERCVEGKTQNSKESLHSCIWRKCPKEVFVSKRRLEIAVTEAIEKHNVVYGKSLE</sequence>
<proteinExistence type="predicted"/>
<feature type="region of interest" description="Disordered" evidence="1">
    <location>
        <begin position="1"/>
        <end position="21"/>
    </location>
</feature>
<comment type="caution">
    <text evidence="2">The sequence shown here is derived from an EMBL/GenBank/DDBJ whole genome shotgun (WGS) entry which is preliminary data.</text>
</comment>
<evidence type="ECO:0000256" key="1">
    <source>
        <dbReference type="SAM" id="MobiDB-lite"/>
    </source>
</evidence>
<accession>A0A8X6VRJ2</accession>
<feature type="compositionally biased region" description="Basic and acidic residues" evidence="1">
    <location>
        <begin position="12"/>
        <end position="21"/>
    </location>
</feature>
<gene>
    <name evidence="2" type="ORF">TNCV_3385411</name>
</gene>
<evidence type="ECO:0000313" key="2">
    <source>
        <dbReference type="EMBL" id="GFY18050.1"/>
    </source>
</evidence>
<dbReference type="EMBL" id="BMAU01021347">
    <property type="protein sequence ID" value="GFY18050.1"/>
    <property type="molecule type" value="Genomic_DNA"/>
</dbReference>
<dbReference type="Proteomes" id="UP000887159">
    <property type="component" value="Unassembled WGS sequence"/>
</dbReference>
<protein>
    <submittedName>
        <fullName evidence="2">Uncharacterized protein</fullName>
    </submittedName>
</protein>
<dbReference type="AlphaFoldDB" id="A0A8X6VRJ2"/>
<keyword evidence="3" id="KW-1185">Reference proteome</keyword>
<evidence type="ECO:0000313" key="3">
    <source>
        <dbReference type="Proteomes" id="UP000887159"/>
    </source>
</evidence>
<name>A0A8X6VRJ2_TRICX</name>
<organism evidence="2 3">
    <name type="scientific">Trichonephila clavipes</name>
    <name type="common">Golden silk orbweaver</name>
    <name type="synonym">Nephila clavipes</name>
    <dbReference type="NCBI Taxonomy" id="2585209"/>
    <lineage>
        <taxon>Eukaryota</taxon>
        <taxon>Metazoa</taxon>
        <taxon>Ecdysozoa</taxon>
        <taxon>Arthropoda</taxon>
        <taxon>Chelicerata</taxon>
        <taxon>Arachnida</taxon>
        <taxon>Araneae</taxon>
        <taxon>Araneomorphae</taxon>
        <taxon>Entelegynae</taxon>
        <taxon>Araneoidea</taxon>
        <taxon>Nephilidae</taxon>
        <taxon>Trichonephila</taxon>
    </lineage>
</organism>